<evidence type="ECO:0000256" key="2">
    <source>
        <dbReference type="ARBA" id="ARBA00022840"/>
    </source>
</evidence>
<keyword evidence="4" id="KW-0812">Transmembrane</keyword>
<dbReference type="Gene3D" id="3.30.300.30">
    <property type="match status" value="1"/>
</dbReference>
<dbReference type="SUPFAM" id="SSF56801">
    <property type="entry name" value="Acetyl-CoA synthetase-like"/>
    <property type="match status" value="1"/>
</dbReference>
<name>A0A1M7YLU0_9FIRM</name>
<comment type="catalytic activity">
    <reaction evidence="3">
        <text>a long-chain fatty acid + ATP + CoA = a long-chain fatty acyl-CoA + AMP + diphosphate</text>
        <dbReference type="Rhea" id="RHEA:15421"/>
        <dbReference type="ChEBI" id="CHEBI:30616"/>
        <dbReference type="ChEBI" id="CHEBI:33019"/>
        <dbReference type="ChEBI" id="CHEBI:57287"/>
        <dbReference type="ChEBI" id="CHEBI:57560"/>
        <dbReference type="ChEBI" id="CHEBI:83139"/>
        <dbReference type="ChEBI" id="CHEBI:456215"/>
        <dbReference type="EC" id="6.2.1.3"/>
    </reaction>
    <physiologicalReaction direction="left-to-right" evidence="3">
        <dbReference type="Rhea" id="RHEA:15422"/>
    </physiologicalReaction>
</comment>
<dbReference type="InterPro" id="IPR042099">
    <property type="entry name" value="ANL_N_sf"/>
</dbReference>
<sequence length="512" mass="57927">MKTKKTIETLAELLHFSVAACRNAPIAYIRNADSSEETSYQQFENDVKSAAHSYSGYNLNRRHVALWGPLSYEWMVSFFAIILSGGVAVLLDAGFTVETIEMLVEQSDTEIIILGYDYGKKLTSYVNSSKVFCIELWDKEKGQSGISAEKLNFEFSDVLPEQNAVLVFTSGTTGNYKMVPLTHKNLCSNIMSCYYYFGNSIKSYEIVMPLLPPNHMFGLTAGLLVPIYYGAAIGFGGSLKYVSKSITLFQPQYLVVVPAILDNIFHKIQLQLKNYGQKKLSDGDYIQNILGRNLKAIISGGAFLQPEICQVLQRYKINVCNGYGMTECSPIISCNPIGKGKSGSVGKLINPRFAKVRIQNGEIIIRGDTVMKGYYKNEEENYKIFEKGWLKTGDLGYLDEDNYLFLTGRKKNLIILADGNNVSPEELENELENNQLVKTVYVCEEKDRKYLVANIYPNLEYAQKNKVTDLQEALEKLIYSVNLKFPPYKRIFKFYIHNNDFDKTALGKIRRV</sequence>
<dbReference type="EMBL" id="FRFD01000014">
    <property type="protein sequence ID" value="SHO53567.1"/>
    <property type="molecule type" value="Genomic_DNA"/>
</dbReference>
<dbReference type="Pfam" id="PF23562">
    <property type="entry name" value="AMP-binding_C_3"/>
    <property type="match status" value="1"/>
</dbReference>
<evidence type="ECO:0000259" key="5">
    <source>
        <dbReference type="Pfam" id="PF00501"/>
    </source>
</evidence>
<dbReference type="Gene3D" id="3.40.50.12780">
    <property type="entry name" value="N-terminal domain of ligase-like"/>
    <property type="match status" value="1"/>
</dbReference>
<accession>A0A1M7YLU0</accession>
<dbReference type="RefSeq" id="WP_073590802.1">
    <property type="nucleotide sequence ID" value="NZ_FRFD01000014.1"/>
</dbReference>
<evidence type="ECO:0000256" key="4">
    <source>
        <dbReference type="SAM" id="Phobius"/>
    </source>
</evidence>
<gene>
    <name evidence="6" type="ORF">SAMN02745217_04164</name>
</gene>
<evidence type="ECO:0000256" key="3">
    <source>
        <dbReference type="ARBA" id="ARBA00024484"/>
    </source>
</evidence>
<keyword evidence="4" id="KW-0472">Membrane</keyword>
<keyword evidence="2" id="KW-0067">ATP-binding</keyword>
<keyword evidence="1" id="KW-0547">Nucleotide-binding</keyword>
<reference evidence="6 7" key="1">
    <citation type="submission" date="2016-12" db="EMBL/GenBank/DDBJ databases">
        <authorList>
            <person name="Song W.-J."/>
            <person name="Kurnit D.M."/>
        </authorList>
    </citation>
    <scope>NUCLEOTIDE SEQUENCE [LARGE SCALE GENOMIC DNA]</scope>
    <source>
        <strain evidence="6 7">DSM 12503</strain>
    </source>
</reference>
<dbReference type="InterPro" id="IPR045851">
    <property type="entry name" value="AMP-bd_C_sf"/>
</dbReference>
<dbReference type="GO" id="GO:0004467">
    <property type="term" value="F:long-chain fatty acid-CoA ligase activity"/>
    <property type="evidence" value="ECO:0007669"/>
    <property type="project" value="UniProtKB-EC"/>
</dbReference>
<dbReference type="STRING" id="1121345.SAMN02745217_04164"/>
<feature type="domain" description="AMP-dependent synthetase/ligase" evidence="5">
    <location>
        <begin position="27"/>
        <end position="375"/>
    </location>
</feature>
<proteinExistence type="predicted"/>
<evidence type="ECO:0000313" key="6">
    <source>
        <dbReference type="EMBL" id="SHO53567.1"/>
    </source>
</evidence>
<dbReference type="GO" id="GO:0005524">
    <property type="term" value="F:ATP binding"/>
    <property type="evidence" value="ECO:0007669"/>
    <property type="project" value="UniProtKB-KW"/>
</dbReference>
<protein>
    <submittedName>
        <fullName evidence="6">Long-chain acyl-CoA synthetase</fullName>
    </submittedName>
</protein>
<keyword evidence="7" id="KW-1185">Reference proteome</keyword>
<dbReference type="Pfam" id="PF00501">
    <property type="entry name" value="AMP-binding"/>
    <property type="match status" value="1"/>
</dbReference>
<organism evidence="6 7">
    <name type="scientific">Anaerocolumna xylanovorans DSM 12503</name>
    <dbReference type="NCBI Taxonomy" id="1121345"/>
    <lineage>
        <taxon>Bacteria</taxon>
        <taxon>Bacillati</taxon>
        <taxon>Bacillota</taxon>
        <taxon>Clostridia</taxon>
        <taxon>Lachnospirales</taxon>
        <taxon>Lachnospiraceae</taxon>
        <taxon>Anaerocolumna</taxon>
    </lineage>
</organism>
<dbReference type="InterPro" id="IPR000873">
    <property type="entry name" value="AMP-dep_synth/lig_dom"/>
</dbReference>
<dbReference type="Proteomes" id="UP000184612">
    <property type="component" value="Unassembled WGS sequence"/>
</dbReference>
<dbReference type="OrthoDB" id="9803968at2"/>
<evidence type="ECO:0000256" key="1">
    <source>
        <dbReference type="ARBA" id="ARBA00022741"/>
    </source>
</evidence>
<dbReference type="PANTHER" id="PTHR43272:SF33">
    <property type="entry name" value="AMP-BINDING DOMAIN-CONTAINING PROTEIN-RELATED"/>
    <property type="match status" value="1"/>
</dbReference>
<dbReference type="PANTHER" id="PTHR43272">
    <property type="entry name" value="LONG-CHAIN-FATTY-ACID--COA LIGASE"/>
    <property type="match status" value="1"/>
</dbReference>
<dbReference type="GO" id="GO:0016020">
    <property type="term" value="C:membrane"/>
    <property type="evidence" value="ECO:0007669"/>
    <property type="project" value="TreeGrafter"/>
</dbReference>
<keyword evidence="4" id="KW-1133">Transmembrane helix</keyword>
<evidence type="ECO:0000313" key="7">
    <source>
        <dbReference type="Proteomes" id="UP000184612"/>
    </source>
</evidence>
<dbReference type="AlphaFoldDB" id="A0A1M7YLU0"/>
<feature type="transmembrane region" description="Helical" evidence="4">
    <location>
        <begin position="70"/>
        <end position="91"/>
    </location>
</feature>